<dbReference type="AlphaFoldDB" id="A0A2A5WUI1"/>
<dbReference type="InterPro" id="IPR007202">
    <property type="entry name" value="4Fe-4S_dom"/>
</dbReference>
<dbReference type="PROSITE" id="PS00198">
    <property type="entry name" value="4FE4S_FER_1"/>
    <property type="match status" value="4"/>
</dbReference>
<dbReference type="PROSITE" id="PS51379">
    <property type="entry name" value="4FE4S_FER_2"/>
    <property type="match status" value="4"/>
</dbReference>
<dbReference type="GO" id="GO:0009055">
    <property type="term" value="F:electron transfer activity"/>
    <property type="evidence" value="ECO:0007669"/>
    <property type="project" value="InterPro"/>
</dbReference>
<evidence type="ECO:0000313" key="13">
    <source>
        <dbReference type="EMBL" id="PDH40149.1"/>
    </source>
</evidence>
<keyword evidence="5" id="KW-1278">Translocase</keyword>
<dbReference type="PANTHER" id="PTHR43034:SF2">
    <property type="entry name" value="ION-TRANSLOCATING OXIDOREDUCTASE COMPLEX SUBUNIT C"/>
    <property type="match status" value="1"/>
</dbReference>
<dbReference type="NCBIfam" id="TIGR01944">
    <property type="entry name" value="rnfB"/>
    <property type="match status" value="1"/>
</dbReference>
<keyword evidence="6" id="KW-0249">Electron transport</keyword>
<keyword evidence="1" id="KW-0813">Transport</keyword>
<evidence type="ECO:0000259" key="11">
    <source>
        <dbReference type="PROSITE" id="PS51379"/>
    </source>
</evidence>
<dbReference type="EMBL" id="NTKD01000015">
    <property type="protein sequence ID" value="PDH40149.1"/>
    <property type="molecule type" value="Genomic_DNA"/>
</dbReference>
<keyword evidence="4" id="KW-0677">Repeat</keyword>
<dbReference type="Gene3D" id="3.30.70.20">
    <property type="match status" value="2"/>
</dbReference>
<keyword evidence="8" id="KW-0411">Iron-sulfur</keyword>
<keyword evidence="9" id="KW-0472">Membrane</keyword>
<dbReference type="PANTHER" id="PTHR43034">
    <property type="entry name" value="ION-TRANSLOCATING OXIDOREDUCTASE COMPLEX SUBUNIT C"/>
    <property type="match status" value="1"/>
</dbReference>
<proteinExistence type="predicted"/>
<feature type="domain" description="4Fe-4S ferredoxin-type" evidence="11">
    <location>
        <begin position="96"/>
        <end position="125"/>
    </location>
</feature>
<dbReference type="Pfam" id="PF14697">
    <property type="entry name" value="Fer4_21"/>
    <property type="match status" value="1"/>
</dbReference>
<dbReference type="InterPro" id="IPR017900">
    <property type="entry name" value="4Fe4S_Fe_S_CS"/>
</dbReference>
<sequence>MLMTVMGLAIGIVLHWAQQQLQPDTHTQVDAINQLLPQTQCAQCGYPGCRPYARAIHAGHATINLCPPGGETTLQQLAKLTGQPPAPLVSTSDPLVRAVIRESECIGCTLCIEACPVDAIVGAQQKAHTVIQGECTGCELCLPPCPVNCIDLVQSPAAVNIVPVAKAADDCVRCGDCVPACPRGLSPVQLYWDRSDMNRLETLRLDDCIECRLCDRVCPSELPLTNIFVQAKEQLQLERQRKKSARHAESRHAAREARLALKSQPVTGDKLPSPGDLLTRARGERRSRDNV</sequence>
<keyword evidence="7" id="KW-0408">Iron</keyword>
<feature type="compositionally biased region" description="Basic and acidic residues" evidence="10">
    <location>
        <begin position="246"/>
        <end position="259"/>
    </location>
</feature>
<feature type="domain" description="4Fe-4S ferredoxin-type" evidence="11">
    <location>
        <begin position="161"/>
        <end position="191"/>
    </location>
</feature>
<dbReference type="GO" id="GO:0016020">
    <property type="term" value="C:membrane"/>
    <property type="evidence" value="ECO:0007669"/>
    <property type="project" value="InterPro"/>
</dbReference>
<dbReference type="GO" id="GO:0046872">
    <property type="term" value="F:metal ion binding"/>
    <property type="evidence" value="ECO:0007669"/>
    <property type="project" value="UniProtKB-KW"/>
</dbReference>
<dbReference type="PROSITE" id="PS51656">
    <property type="entry name" value="4FE4S"/>
    <property type="match status" value="1"/>
</dbReference>
<feature type="domain" description="4Fe-4S ferredoxin-type" evidence="11">
    <location>
        <begin position="198"/>
        <end position="228"/>
    </location>
</feature>
<evidence type="ECO:0000256" key="4">
    <source>
        <dbReference type="ARBA" id="ARBA00022737"/>
    </source>
</evidence>
<reference evidence="13 14" key="1">
    <citation type="submission" date="2017-08" db="EMBL/GenBank/DDBJ databases">
        <title>Fine stratification of microbial communities through a metagenomic profile of the photic zone.</title>
        <authorList>
            <person name="Haro-Moreno J.M."/>
            <person name="Lopez-Perez M."/>
            <person name="De La Torre J."/>
            <person name="Picazo A."/>
            <person name="Camacho A."/>
            <person name="Rodriguez-Valera F."/>
        </authorList>
    </citation>
    <scope>NUCLEOTIDE SEQUENCE [LARGE SCALE GENOMIC DNA]</scope>
    <source>
        <strain evidence="13">MED-G24</strain>
    </source>
</reference>
<dbReference type="InterPro" id="IPR010207">
    <property type="entry name" value="Elect_transpt_cplx_RnfB/RsxB"/>
</dbReference>
<dbReference type="Proteomes" id="UP000219327">
    <property type="component" value="Unassembled WGS sequence"/>
</dbReference>
<comment type="caution">
    <text evidence="13">The sequence shown here is derived from an EMBL/GenBank/DDBJ whole genome shotgun (WGS) entry which is preliminary data.</text>
</comment>
<dbReference type="SUPFAM" id="SSF54862">
    <property type="entry name" value="4Fe-4S ferredoxins"/>
    <property type="match status" value="1"/>
</dbReference>
<evidence type="ECO:0000256" key="5">
    <source>
        <dbReference type="ARBA" id="ARBA00022967"/>
    </source>
</evidence>
<evidence type="ECO:0000256" key="9">
    <source>
        <dbReference type="ARBA" id="ARBA00023136"/>
    </source>
</evidence>
<evidence type="ECO:0000256" key="10">
    <source>
        <dbReference type="SAM" id="MobiDB-lite"/>
    </source>
</evidence>
<keyword evidence="3" id="KW-0479">Metal-binding</keyword>
<dbReference type="GO" id="GO:0051539">
    <property type="term" value="F:4 iron, 4 sulfur cluster binding"/>
    <property type="evidence" value="ECO:0007669"/>
    <property type="project" value="UniProtKB-KW"/>
</dbReference>
<accession>A0A2A5WUI1</accession>
<dbReference type="SUPFAM" id="SSF46548">
    <property type="entry name" value="alpha-helical ferredoxin"/>
    <property type="match status" value="1"/>
</dbReference>
<feature type="compositionally biased region" description="Basic and acidic residues" evidence="10">
    <location>
        <begin position="279"/>
        <end position="291"/>
    </location>
</feature>
<feature type="domain" description="4Fe-4S ferredoxin-type" evidence="11">
    <location>
        <begin position="126"/>
        <end position="155"/>
    </location>
</feature>
<dbReference type="Gene3D" id="1.10.15.40">
    <property type="entry name" value="Electron transport complex subunit B, putative Fe-S cluster"/>
    <property type="match status" value="1"/>
</dbReference>
<evidence type="ECO:0000256" key="8">
    <source>
        <dbReference type="ARBA" id="ARBA00023014"/>
    </source>
</evidence>
<feature type="region of interest" description="Disordered" evidence="10">
    <location>
        <begin position="242"/>
        <end position="291"/>
    </location>
</feature>
<protein>
    <submittedName>
        <fullName evidence="13">Uncharacterized protein</fullName>
    </submittedName>
</protein>
<evidence type="ECO:0000256" key="3">
    <source>
        <dbReference type="ARBA" id="ARBA00022723"/>
    </source>
</evidence>
<dbReference type="InterPro" id="IPR017896">
    <property type="entry name" value="4Fe4S_Fe-S-bd"/>
</dbReference>
<evidence type="ECO:0000259" key="12">
    <source>
        <dbReference type="PROSITE" id="PS51656"/>
    </source>
</evidence>
<dbReference type="InterPro" id="IPR010208">
    <property type="entry name" value="Ion_transpt_RnfC/RsxC"/>
</dbReference>
<dbReference type="Pfam" id="PF12838">
    <property type="entry name" value="Fer4_7"/>
    <property type="match status" value="1"/>
</dbReference>
<organism evidence="13 14">
    <name type="scientific">OM182 bacterium MED-G24</name>
    <dbReference type="NCBI Taxonomy" id="1986255"/>
    <lineage>
        <taxon>Bacteria</taxon>
        <taxon>Pseudomonadati</taxon>
        <taxon>Pseudomonadota</taxon>
        <taxon>Gammaproteobacteria</taxon>
        <taxon>OMG group</taxon>
        <taxon>OM182 clade</taxon>
    </lineage>
</organism>
<evidence type="ECO:0000256" key="2">
    <source>
        <dbReference type="ARBA" id="ARBA00022485"/>
    </source>
</evidence>
<name>A0A2A5WUI1_9GAMM</name>
<dbReference type="Pfam" id="PF04060">
    <property type="entry name" value="FeS"/>
    <property type="match status" value="1"/>
</dbReference>
<evidence type="ECO:0000256" key="1">
    <source>
        <dbReference type="ARBA" id="ARBA00022448"/>
    </source>
</evidence>
<keyword evidence="2" id="KW-0004">4Fe-4S</keyword>
<gene>
    <name evidence="13" type="ORF">CNE99_04280</name>
</gene>
<feature type="domain" description="4Fe-4S" evidence="12">
    <location>
        <begin position="20"/>
        <end position="83"/>
    </location>
</feature>
<evidence type="ECO:0000256" key="6">
    <source>
        <dbReference type="ARBA" id="ARBA00022982"/>
    </source>
</evidence>
<evidence type="ECO:0000256" key="7">
    <source>
        <dbReference type="ARBA" id="ARBA00023004"/>
    </source>
</evidence>
<evidence type="ECO:0000313" key="14">
    <source>
        <dbReference type="Proteomes" id="UP000219327"/>
    </source>
</evidence>